<evidence type="ECO:0000259" key="9">
    <source>
        <dbReference type="Pfam" id="PF02775"/>
    </source>
</evidence>
<dbReference type="AlphaFoldDB" id="A0A0B4ETY0"/>
<dbReference type="PANTHER" id="PTHR43452">
    <property type="entry name" value="PYRUVATE DECARBOXYLASE"/>
    <property type="match status" value="1"/>
</dbReference>
<reference evidence="10 11" key="1">
    <citation type="journal article" date="2014" name="Proc. Natl. Acad. Sci. U.S.A.">
        <title>Trajectory and genomic determinants of fungal-pathogen speciation and host adaptation.</title>
        <authorList>
            <person name="Hu X."/>
            <person name="Xiao G."/>
            <person name="Zheng P."/>
            <person name="Shang Y."/>
            <person name="Su Y."/>
            <person name="Zhang X."/>
            <person name="Liu X."/>
            <person name="Zhan S."/>
            <person name="St Leger R.J."/>
            <person name="Wang C."/>
        </authorList>
    </citation>
    <scope>NUCLEOTIDE SEQUENCE [LARGE SCALE GENOMIC DNA]</scope>
    <source>
        <strain evidence="10 11">ARSEF 549</strain>
    </source>
</reference>
<protein>
    <recommendedName>
        <fullName evidence="3">Pyruvate decarboxylase</fullName>
    </recommendedName>
</protein>
<dbReference type="InterPro" id="IPR002110">
    <property type="entry name" value="Ankyrin_rpt"/>
</dbReference>
<dbReference type="Gene3D" id="3.40.50.970">
    <property type="match status" value="1"/>
</dbReference>
<dbReference type="GO" id="GO:0005634">
    <property type="term" value="C:nucleus"/>
    <property type="evidence" value="ECO:0007669"/>
    <property type="project" value="TreeGrafter"/>
</dbReference>
<dbReference type="Gene3D" id="1.25.40.20">
    <property type="entry name" value="Ankyrin repeat-containing domain"/>
    <property type="match status" value="2"/>
</dbReference>
<feature type="non-terminal residue" evidence="10">
    <location>
        <position position="1"/>
    </location>
</feature>
<evidence type="ECO:0000256" key="6">
    <source>
        <dbReference type="ARBA" id="ARBA00022842"/>
    </source>
</evidence>
<dbReference type="EMBL" id="AZNF01000033">
    <property type="protein sequence ID" value="KID59242.1"/>
    <property type="molecule type" value="Genomic_DNA"/>
</dbReference>
<organism evidence="10 11">
    <name type="scientific">Metarhizium anisopliae (strain ARSEF 549)</name>
    <dbReference type="NCBI Taxonomy" id="3151832"/>
    <lineage>
        <taxon>Eukaryota</taxon>
        <taxon>Fungi</taxon>
        <taxon>Dikarya</taxon>
        <taxon>Ascomycota</taxon>
        <taxon>Pezizomycotina</taxon>
        <taxon>Sordariomycetes</taxon>
        <taxon>Hypocreomycetidae</taxon>
        <taxon>Hypocreales</taxon>
        <taxon>Clavicipitaceae</taxon>
        <taxon>Metarhizium</taxon>
    </lineage>
</organism>
<dbReference type="InterPro" id="IPR011766">
    <property type="entry name" value="TPP_enzyme_TPP-bd"/>
</dbReference>
<dbReference type="GO" id="GO:0030976">
    <property type="term" value="F:thiamine pyrophosphate binding"/>
    <property type="evidence" value="ECO:0007669"/>
    <property type="project" value="InterPro"/>
</dbReference>
<proteinExistence type="inferred from homology"/>
<evidence type="ECO:0000256" key="7">
    <source>
        <dbReference type="ARBA" id="ARBA00023052"/>
    </source>
</evidence>
<name>A0A0B4ETY0_METAF</name>
<dbReference type="Pfam" id="PF02775">
    <property type="entry name" value="TPP_enzyme_C"/>
    <property type="match status" value="1"/>
</dbReference>
<feature type="domain" description="Thiamine pyrophosphate enzyme TPP-binding" evidence="9">
    <location>
        <begin position="135"/>
        <end position="218"/>
    </location>
</feature>
<dbReference type="SUPFAM" id="SSF52518">
    <property type="entry name" value="Thiamin diphosphate-binding fold (THDP-binding)"/>
    <property type="match status" value="1"/>
</dbReference>
<dbReference type="SUPFAM" id="SSF48403">
    <property type="entry name" value="Ankyrin repeat"/>
    <property type="match status" value="1"/>
</dbReference>
<evidence type="ECO:0000256" key="1">
    <source>
        <dbReference type="ARBA" id="ARBA00001964"/>
    </source>
</evidence>
<sequence>MLLRHADETNPLDDFPVWEAAAAGRKAEQMLGLLLAMGADVRARNSNKETIVFHMVRRGLTEACRVLLEYSDGAGINDKFVNQITPFYLACYHQREQLVRILLPHADVNICCEGCTPLHVAAAKTDITRLLLIKRNILVTGEGSLQLTVQTLSDILRHDLNTAIFILNNDGYTVERLTHGMDASYNKVPVWEYKALYALFGPSFESRYYRVETGDELLALVSDSQFNLNDCTKVFELILPKHDAPLSVKLASAAVEEFNKRG</sequence>
<dbReference type="InterPro" id="IPR029061">
    <property type="entry name" value="THDP-binding"/>
</dbReference>
<dbReference type="GO" id="GO:0005829">
    <property type="term" value="C:cytosol"/>
    <property type="evidence" value="ECO:0007669"/>
    <property type="project" value="TreeGrafter"/>
</dbReference>
<dbReference type="Proteomes" id="UP000031186">
    <property type="component" value="Unassembled WGS sequence"/>
</dbReference>
<evidence type="ECO:0000256" key="5">
    <source>
        <dbReference type="ARBA" id="ARBA00022793"/>
    </source>
</evidence>
<comment type="similarity">
    <text evidence="2">Belongs to the TPP enzyme family.</text>
</comment>
<dbReference type="VEuPathDB" id="FungiDB:MAN_10838"/>
<evidence type="ECO:0000256" key="3">
    <source>
        <dbReference type="ARBA" id="ARBA00014422"/>
    </source>
</evidence>
<dbReference type="GO" id="GO:0000949">
    <property type="term" value="P:aromatic amino acid family catabolic process to alcohol via Ehrlich pathway"/>
    <property type="evidence" value="ECO:0007669"/>
    <property type="project" value="TreeGrafter"/>
</dbReference>
<evidence type="ECO:0000313" key="11">
    <source>
        <dbReference type="Proteomes" id="UP000031186"/>
    </source>
</evidence>
<dbReference type="GO" id="GO:0004737">
    <property type="term" value="F:pyruvate decarboxylase activity"/>
    <property type="evidence" value="ECO:0007669"/>
    <property type="project" value="TreeGrafter"/>
</dbReference>
<keyword evidence="7" id="KW-0786">Thiamine pyrophosphate</keyword>
<keyword evidence="8" id="KW-0456">Lyase</keyword>
<keyword evidence="6" id="KW-0460">Magnesium</keyword>
<keyword evidence="4" id="KW-0479">Metal-binding</keyword>
<dbReference type="PANTHER" id="PTHR43452:SF30">
    <property type="entry name" value="PYRUVATE DECARBOXYLASE ISOZYME 1-RELATED"/>
    <property type="match status" value="1"/>
</dbReference>
<accession>A0A0B4ETY0</accession>
<dbReference type="InterPro" id="IPR012110">
    <property type="entry name" value="PDC/IPDC-like"/>
</dbReference>
<keyword evidence="11" id="KW-1185">Reference proteome</keyword>
<dbReference type="HOGENOM" id="CLU_1062026_0_0_1"/>
<dbReference type="InterPro" id="IPR036770">
    <property type="entry name" value="Ankyrin_rpt-contain_sf"/>
</dbReference>
<dbReference type="SMART" id="SM00248">
    <property type="entry name" value="ANK"/>
    <property type="match status" value="3"/>
</dbReference>
<comment type="cofactor">
    <cofactor evidence="1">
        <name>thiamine diphosphate</name>
        <dbReference type="ChEBI" id="CHEBI:58937"/>
    </cofactor>
</comment>
<evidence type="ECO:0000256" key="2">
    <source>
        <dbReference type="ARBA" id="ARBA00007812"/>
    </source>
</evidence>
<dbReference type="GO" id="GO:0046872">
    <property type="term" value="F:metal ion binding"/>
    <property type="evidence" value="ECO:0007669"/>
    <property type="project" value="UniProtKB-KW"/>
</dbReference>
<dbReference type="Pfam" id="PF12796">
    <property type="entry name" value="Ank_2"/>
    <property type="match status" value="1"/>
</dbReference>
<evidence type="ECO:0000256" key="8">
    <source>
        <dbReference type="ARBA" id="ARBA00023239"/>
    </source>
</evidence>
<evidence type="ECO:0000313" key="10">
    <source>
        <dbReference type="EMBL" id="KID59242.1"/>
    </source>
</evidence>
<comment type="caution">
    <text evidence="10">The sequence shown here is derived from an EMBL/GenBank/DDBJ whole genome shotgun (WGS) entry which is preliminary data.</text>
</comment>
<keyword evidence="5" id="KW-0210">Decarboxylase</keyword>
<evidence type="ECO:0000256" key="4">
    <source>
        <dbReference type="ARBA" id="ARBA00022723"/>
    </source>
</evidence>
<dbReference type="OrthoDB" id="4937852at2759"/>
<gene>
    <name evidence="10" type="ORF">MAN_10838</name>
</gene>